<dbReference type="InterPro" id="IPR050587">
    <property type="entry name" value="GNT1/Glycosyltrans_8"/>
</dbReference>
<dbReference type="AlphaFoldDB" id="A0A7I8K4S4"/>
<accession>A0A7I8K4S4</accession>
<dbReference type="EMBL" id="LR746265">
    <property type="protein sequence ID" value="CAA7391605.1"/>
    <property type="molecule type" value="Genomic_DNA"/>
</dbReference>
<protein>
    <submittedName>
        <fullName evidence="4">Uncharacterized protein</fullName>
    </submittedName>
</protein>
<feature type="transmembrane region" description="Helical" evidence="2">
    <location>
        <begin position="387"/>
        <end position="409"/>
    </location>
</feature>
<gene>
    <name evidence="4" type="ORF">SI8410_02002876</name>
</gene>
<dbReference type="Proteomes" id="UP000663760">
    <property type="component" value="Chromosome 2"/>
</dbReference>
<keyword evidence="2" id="KW-0472">Membrane</keyword>
<dbReference type="OrthoDB" id="2014201at2759"/>
<feature type="signal peptide" evidence="3">
    <location>
        <begin position="1"/>
        <end position="27"/>
    </location>
</feature>
<organism evidence="4 5">
    <name type="scientific">Spirodela intermedia</name>
    <name type="common">Intermediate duckweed</name>
    <dbReference type="NCBI Taxonomy" id="51605"/>
    <lineage>
        <taxon>Eukaryota</taxon>
        <taxon>Viridiplantae</taxon>
        <taxon>Streptophyta</taxon>
        <taxon>Embryophyta</taxon>
        <taxon>Tracheophyta</taxon>
        <taxon>Spermatophyta</taxon>
        <taxon>Magnoliopsida</taxon>
        <taxon>Liliopsida</taxon>
        <taxon>Araceae</taxon>
        <taxon>Lemnoideae</taxon>
        <taxon>Spirodela</taxon>
    </lineage>
</organism>
<keyword evidence="2" id="KW-1133">Transmembrane helix</keyword>
<dbReference type="CDD" id="cd02537">
    <property type="entry name" value="GT8_Glycogenin"/>
    <property type="match status" value="1"/>
</dbReference>
<feature type="transmembrane region" description="Helical" evidence="2">
    <location>
        <begin position="416"/>
        <end position="434"/>
    </location>
</feature>
<evidence type="ECO:0000256" key="1">
    <source>
        <dbReference type="ARBA" id="ARBA00023211"/>
    </source>
</evidence>
<dbReference type="PANTHER" id="PTHR11183">
    <property type="entry name" value="GLYCOGENIN SUBFAMILY MEMBER"/>
    <property type="match status" value="1"/>
</dbReference>
<dbReference type="InterPro" id="IPR029044">
    <property type="entry name" value="Nucleotide-diphossugar_trans"/>
</dbReference>
<sequence>MGLRLPAVAVLVAVLVVLLEVTASAAAAAGATMMLAGDRMAMEMGNGEGRRGMKSRDAYAAMMYMGTPRDYEFYVATRVMLRSIARLKADADLVVIASVDVPMRWQRAMKEEDGIKVVTVKDVQNPYESQANFNRRFKLTLNKLYAWSLVEYDRVVMIDSDNIFLQRTDELFQCGQFCAVFINPCIFHTGLFVLQPSMEVFNNMLHELKIGRRNPDGADQGFLVSYFPDLLDRPLFHPPANGSKLEGTYRLPLGYQMDASYYYLKLRWSIPCGPNSVITFPSAPWLKPWYWWAWPVLPLGLSWHHQRLNTLGYGAEVPVLLIQALMYIAIMTVTRLARPSSSKLCYNLRTEKNFAFLHWVLRIVTIWSILAAYAAPFFLVPRTVHPLLGWSLYLLGSAALASVVFNALLLPPLAVLTPWLGISGALAVMAFPWYPDGLVRALAVFGYAFCCAPFLWASMTKMMGSLHALVEREAYFPRLGESPQAPQFSKLY</sequence>
<keyword evidence="2" id="KW-0812">Transmembrane</keyword>
<feature type="transmembrane region" description="Helical" evidence="2">
    <location>
        <begin position="440"/>
        <end position="457"/>
    </location>
</feature>
<evidence type="ECO:0000313" key="5">
    <source>
        <dbReference type="Proteomes" id="UP000663760"/>
    </source>
</evidence>
<evidence type="ECO:0000313" key="4">
    <source>
        <dbReference type="EMBL" id="CAA7391605.1"/>
    </source>
</evidence>
<keyword evidence="1" id="KW-0464">Manganese</keyword>
<evidence type="ECO:0000256" key="3">
    <source>
        <dbReference type="SAM" id="SignalP"/>
    </source>
</evidence>
<evidence type="ECO:0000256" key="2">
    <source>
        <dbReference type="SAM" id="Phobius"/>
    </source>
</evidence>
<proteinExistence type="predicted"/>
<name>A0A7I8K4S4_SPIIN</name>
<feature type="transmembrane region" description="Helical" evidence="2">
    <location>
        <begin position="354"/>
        <end position="375"/>
    </location>
</feature>
<reference evidence="4" key="1">
    <citation type="submission" date="2020-02" db="EMBL/GenBank/DDBJ databases">
        <authorList>
            <person name="Scholz U."/>
            <person name="Mascher M."/>
            <person name="Fiebig A."/>
        </authorList>
    </citation>
    <scope>NUCLEOTIDE SEQUENCE</scope>
</reference>
<dbReference type="SUPFAM" id="SSF53448">
    <property type="entry name" value="Nucleotide-diphospho-sugar transferases"/>
    <property type="match status" value="1"/>
</dbReference>
<keyword evidence="5" id="KW-1185">Reference proteome</keyword>
<feature type="chain" id="PRO_5029621277" evidence="3">
    <location>
        <begin position="28"/>
        <end position="492"/>
    </location>
</feature>
<keyword evidence="3" id="KW-0732">Signal</keyword>
<feature type="transmembrane region" description="Helical" evidence="2">
    <location>
        <begin position="311"/>
        <end position="333"/>
    </location>
</feature>
<dbReference type="Gene3D" id="3.90.550.10">
    <property type="entry name" value="Spore Coat Polysaccharide Biosynthesis Protein SpsA, Chain A"/>
    <property type="match status" value="1"/>
</dbReference>